<dbReference type="PANTHER" id="PTHR11364:SF27">
    <property type="entry name" value="SULFURTRANSFERASE"/>
    <property type="match status" value="1"/>
</dbReference>
<dbReference type="Proteomes" id="UP000294558">
    <property type="component" value="Unassembled WGS sequence"/>
</dbReference>
<dbReference type="RefSeq" id="WP_133867014.1">
    <property type="nucleotide sequence ID" value="NZ_SOAU01000001.1"/>
</dbReference>
<dbReference type="EMBL" id="SOAU01000001">
    <property type="protein sequence ID" value="TDT14468.1"/>
    <property type="molecule type" value="Genomic_DNA"/>
</dbReference>
<feature type="domain" description="Rhodanese" evidence="4">
    <location>
        <begin position="15"/>
        <end position="132"/>
    </location>
</feature>
<keyword evidence="6" id="KW-1185">Reference proteome</keyword>
<evidence type="ECO:0000313" key="6">
    <source>
        <dbReference type="Proteomes" id="UP000294558"/>
    </source>
</evidence>
<evidence type="ECO:0000259" key="4">
    <source>
        <dbReference type="PROSITE" id="PS50206"/>
    </source>
</evidence>
<reference evidence="5 6" key="1">
    <citation type="submission" date="2019-03" db="EMBL/GenBank/DDBJ databases">
        <title>Sequencing the genomes of 1000 actinobacteria strains.</title>
        <authorList>
            <person name="Klenk H.-P."/>
        </authorList>
    </citation>
    <scope>NUCLEOTIDE SEQUENCE [LARGE SCALE GENOMIC DNA]</scope>
    <source>
        <strain evidence="5 6">DSM 18936</strain>
    </source>
</reference>
<dbReference type="PANTHER" id="PTHR11364">
    <property type="entry name" value="THIOSULFATE SULFERTANSFERASE"/>
    <property type="match status" value="1"/>
</dbReference>
<protein>
    <recommendedName>
        <fullName evidence="3">Sulfurtransferase</fullName>
    </recommendedName>
</protein>
<dbReference type="InterPro" id="IPR001763">
    <property type="entry name" value="Rhodanese-like_dom"/>
</dbReference>
<dbReference type="SUPFAM" id="SSF52821">
    <property type="entry name" value="Rhodanese/Cell cycle control phosphatase"/>
    <property type="match status" value="2"/>
</dbReference>
<dbReference type="PROSITE" id="PS50206">
    <property type="entry name" value="RHODANESE_3"/>
    <property type="match status" value="2"/>
</dbReference>
<dbReference type="InterPro" id="IPR045078">
    <property type="entry name" value="TST/MPST-like"/>
</dbReference>
<gene>
    <name evidence="5" type="ORF">BDK89_0023</name>
</gene>
<dbReference type="CDD" id="cd01449">
    <property type="entry name" value="TST_Repeat_2"/>
    <property type="match status" value="1"/>
</dbReference>
<dbReference type="CDD" id="cd01448">
    <property type="entry name" value="TST_Repeat_1"/>
    <property type="match status" value="1"/>
</dbReference>
<keyword evidence="1 3" id="KW-0808">Transferase</keyword>
<dbReference type="InterPro" id="IPR036873">
    <property type="entry name" value="Rhodanese-like_dom_sf"/>
</dbReference>
<evidence type="ECO:0000313" key="5">
    <source>
        <dbReference type="EMBL" id="TDT14468.1"/>
    </source>
</evidence>
<dbReference type="AlphaFoldDB" id="A0A4V3EIG6"/>
<name>A0A4V3EIG6_9ACTN</name>
<keyword evidence="2" id="KW-0677">Repeat</keyword>
<evidence type="ECO:0000256" key="1">
    <source>
        <dbReference type="ARBA" id="ARBA00022679"/>
    </source>
</evidence>
<keyword evidence="5" id="KW-0670">Pyruvate</keyword>
<dbReference type="Gene3D" id="3.40.250.10">
    <property type="entry name" value="Rhodanese-like domain"/>
    <property type="match status" value="2"/>
</dbReference>
<sequence length="273" mass="28864">MTLVSATDLRTLVDGDAPVVVCDVRFYLADHDQGRRVYDEGHIPDARFVDLHTELAGGEGGGRHPLPSVDEFTELLGRLGIDPATHVVAYDSAGGAIAARLWWMLRSIGHSQASVLDGGIAAWTAAGFPLTDEVPVVDPVEFPPRPDWTGTVDAEAVAQSVEFGGTVIDARAPERFRGDHEPIDARAGHVPGATNIFHGANLGPDGTHLPLPELAQRFAGVGQSPIVYCGSGVTACHDLLVLSLVGVDQARLYPGSWSEWSADPDRPVATGDA</sequence>
<dbReference type="OrthoDB" id="9770030at2"/>
<dbReference type="PROSITE" id="PS00683">
    <property type="entry name" value="RHODANESE_2"/>
    <property type="match status" value="1"/>
</dbReference>
<dbReference type="SMART" id="SM00450">
    <property type="entry name" value="RHOD"/>
    <property type="match status" value="2"/>
</dbReference>
<feature type="domain" description="Rhodanese" evidence="4">
    <location>
        <begin position="161"/>
        <end position="269"/>
    </location>
</feature>
<dbReference type="Pfam" id="PF00581">
    <property type="entry name" value="Rhodanese"/>
    <property type="match status" value="2"/>
</dbReference>
<dbReference type="GO" id="GO:0004792">
    <property type="term" value="F:thiosulfate-cyanide sulfurtransferase activity"/>
    <property type="evidence" value="ECO:0007669"/>
    <property type="project" value="InterPro"/>
</dbReference>
<dbReference type="InterPro" id="IPR001307">
    <property type="entry name" value="Thiosulphate_STrfase_CS"/>
</dbReference>
<evidence type="ECO:0000256" key="2">
    <source>
        <dbReference type="ARBA" id="ARBA00022737"/>
    </source>
</evidence>
<organism evidence="5 6">
    <name type="scientific">Ilumatobacter fluminis</name>
    <dbReference type="NCBI Taxonomy" id="467091"/>
    <lineage>
        <taxon>Bacteria</taxon>
        <taxon>Bacillati</taxon>
        <taxon>Actinomycetota</taxon>
        <taxon>Acidimicrobiia</taxon>
        <taxon>Acidimicrobiales</taxon>
        <taxon>Ilumatobacteraceae</taxon>
        <taxon>Ilumatobacter</taxon>
    </lineage>
</organism>
<accession>A0A4V3EIG6</accession>
<proteinExistence type="predicted"/>
<comment type="caution">
    <text evidence="5">The sequence shown here is derived from an EMBL/GenBank/DDBJ whole genome shotgun (WGS) entry which is preliminary data.</text>
</comment>
<evidence type="ECO:0000256" key="3">
    <source>
        <dbReference type="RuleBase" id="RU000507"/>
    </source>
</evidence>